<sequence>MEIRLKSEIFGEKEVVKKYSKNLMSNTIVEVPWVLNNEFVNANTKDIQLNGILLSIRHINVKKKYSINVCHDSPLFKLHFELEGGIKYIPKTTKETLISIPNGHYNLFYLPTVDGVLGFNKKSRRTLEIQFTEAYIKKNIGATFKDVFVNLGEAINKKELFLLSNKSRPIEQNLKEKVAEIIECKYKGITKKAYLEAKILELLVVVLAQSQEDYYSLVSNEISQGNYKDILKIDQYIQQNLHTTLTIEELSKVIGFNTSKLKKYFKIVFKTTIFKRVTMHRMQRAKELIEKKECTISEISYEVGYKNPQHFTVAFKKFYGFLPSSVI</sequence>
<dbReference type="InterPro" id="IPR018060">
    <property type="entry name" value="HTH_AraC"/>
</dbReference>
<dbReference type="AlphaFoldDB" id="A0A495E597"/>
<feature type="domain" description="HTH araC/xylS-type" evidence="4">
    <location>
        <begin position="231"/>
        <end position="327"/>
    </location>
</feature>
<evidence type="ECO:0000313" key="5">
    <source>
        <dbReference type="EMBL" id="RKR12124.1"/>
    </source>
</evidence>
<dbReference type="SMART" id="SM00342">
    <property type="entry name" value="HTH_ARAC"/>
    <property type="match status" value="1"/>
</dbReference>
<dbReference type="PROSITE" id="PS01124">
    <property type="entry name" value="HTH_ARAC_FAMILY_2"/>
    <property type="match status" value="1"/>
</dbReference>
<comment type="caution">
    <text evidence="5">The sequence shown here is derived from an EMBL/GenBank/DDBJ whole genome shotgun (WGS) entry which is preliminary data.</text>
</comment>
<accession>A0A495E597</accession>
<name>A0A495E597_9FLAO</name>
<keyword evidence="1" id="KW-0805">Transcription regulation</keyword>
<dbReference type="EMBL" id="RBIQ01000009">
    <property type="protein sequence ID" value="RKR12124.1"/>
    <property type="molecule type" value="Genomic_DNA"/>
</dbReference>
<dbReference type="OrthoDB" id="799767at2"/>
<evidence type="ECO:0000256" key="2">
    <source>
        <dbReference type="ARBA" id="ARBA00023125"/>
    </source>
</evidence>
<keyword evidence="2" id="KW-0238">DNA-binding</keyword>
<dbReference type="RefSeq" id="WP_121067915.1">
    <property type="nucleotide sequence ID" value="NZ_RBIQ01000009.1"/>
</dbReference>
<protein>
    <submittedName>
        <fullName evidence="5">AraC family transcriptional regulator</fullName>
    </submittedName>
</protein>
<dbReference type="InterPro" id="IPR018062">
    <property type="entry name" value="HTH_AraC-typ_CS"/>
</dbReference>
<evidence type="ECO:0000256" key="3">
    <source>
        <dbReference type="ARBA" id="ARBA00023163"/>
    </source>
</evidence>
<dbReference type="SUPFAM" id="SSF46689">
    <property type="entry name" value="Homeodomain-like"/>
    <property type="match status" value="1"/>
</dbReference>
<proteinExistence type="predicted"/>
<keyword evidence="6" id="KW-1185">Reference proteome</keyword>
<dbReference type="InterPro" id="IPR009057">
    <property type="entry name" value="Homeodomain-like_sf"/>
</dbReference>
<dbReference type="GO" id="GO:0043565">
    <property type="term" value="F:sequence-specific DNA binding"/>
    <property type="evidence" value="ECO:0007669"/>
    <property type="project" value="InterPro"/>
</dbReference>
<evidence type="ECO:0000256" key="1">
    <source>
        <dbReference type="ARBA" id="ARBA00023015"/>
    </source>
</evidence>
<dbReference type="PROSITE" id="PS00041">
    <property type="entry name" value="HTH_ARAC_FAMILY_1"/>
    <property type="match status" value="1"/>
</dbReference>
<organism evidence="5 6">
    <name type="scientific">Maribacter vaceletii</name>
    <dbReference type="NCBI Taxonomy" id="1206816"/>
    <lineage>
        <taxon>Bacteria</taxon>
        <taxon>Pseudomonadati</taxon>
        <taxon>Bacteroidota</taxon>
        <taxon>Flavobacteriia</taxon>
        <taxon>Flavobacteriales</taxon>
        <taxon>Flavobacteriaceae</taxon>
        <taxon>Maribacter</taxon>
    </lineage>
</organism>
<dbReference type="Proteomes" id="UP000269412">
    <property type="component" value="Unassembled WGS sequence"/>
</dbReference>
<gene>
    <name evidence="5" type="ORF">CLV91_2247</name>
</gene>
<keyword evidence="3" id="KW-0804">Transcription</keyword>
<evidence type="ECO:0000259" key="4">
    <source>
        <dbReference type="PROSITE" id="PS01124"/>
    </source>
</evidence>
<dbReference type="InterPro" id="IPR053142">
    <property type="entry name" value="PchR_regulatory_protein"/>
</dbReference>
<dbReference type="PANTHER" id="PTHR47893">
    <property type="entry name" value="REGULATORY PROTEIN PCHR"/>
    <property type="match status" value="1"/>
</dbReference>
<dbReference type="GO" id="GO:0003700">
    <property type="term" value="F:DNA-binding transcription factor activity"/>
    <property type="evidence" value="ECO:0007669"/>
    <property type="project" value="InterPro"/>
</dbReference>
<dbReference type="PANTHER" id="PTHR47893:SF1">
    <property type="entry name" value="REGULATORY PROTEIN PCHR"/>
    <property type="match status" value="1"/>
</dbReference>
<evidence type="ECO:0000313" key="6">
    <source>
        <dbReference type="Proteomes" id="UP000269412"/>
    </source>
</evidence>
<dbReference type="Pfam" id="PF12833">
    <property type="entry name" value="HTH_18"/>
    <property type="match status" value="1"/>
</dbReference>
<reference evidence="5 6" key="1">
    <citation type="submission" date="2018-10" db="EMBL/GenBank/DDBJ databases">
        <title>Genomic Encyclopedia of Archaeal and Bacterial Type Strains, Phase II (KMG-II): from individual species to whole genera.</title>
        <authorList>
            <person name="Goeker M."/>
        </authorList>
    </citation>
    <scope>NUCLEOTIDE SEQUENCE [LARGE SCALE GENOMIC DNA]</scope>
    <source>
        <strain evidence="5 6">DSM 25230</strain>
    </source>
</reference>
<dbReference type="Gene3D" id="1.10.10.60">
    <property type="entry name" value="Homeodomain-like"/>
    <property type="match status" value="2"/>
</dbReference>